<dbReference type="Proteomes" id="UP000823388">
    <property type="component" value="Chromosome 4K"/>
</dbReference>
<dbReference type="AlphaFoldDB" id="A0A8T0TT62"/>
<comment type="caution">
    <text evidence="3">The sequence shown here is derived from an EMBL/GenBank/DDBJ whole genome shotgun (WGS) entry which is preliminary data.</text>
</comment>
<accession>A0A8T0TT62</accession>
<reference evidence="3" key="1">
    <citation type="submission" date="2020-05" db="EMBL/GenBank/DDBJ databases">
        <title>WGS assembly of Panicum virgatum.</title>
        <authorList>
            <person name="Lovell J.T."/>
            <person name="Jenkins J."/>
            <person name="Shu S."/>
            <person name="Juenger T.E."/>
            <person name="Schmutz J."/>
        </authorList>
    </citation>
    <scope>NUCLEOTIDE SEQUENCE</scope>
    <source>
        <strain evidence="3">AP13</strain>
    </source>
</reference>
<gene>
    <name evidence="3" type="ORF">PVAP13_4KG252600</name>
</gene>
<keyword evidence="2" id="KW-0472">Membrane</keyword>
<keyword evidence="4" id="KW-1185">Reference proteome</keyword>
<name>A0A8T0TT62_PANVG</name>
<keyword evidence="2" id="KW-1133">Transmembrane helix</keyword>
<evidence type="ECO:0000313" key="4">
    <source>
        <dbReference type="Proteomes" id="UP000823388"/>
    </source>
</evidence>
<feature type="transmembrane region" description="Helical" evidence="2">
    <location>
        <begin position="26"/>
        <end position="53"/>
    </location>
</feature>
<keyword evidence="2" id="KW-0812">Transmembrane</keyword>
<feature type="compositionally biased region" description="Low complexity" evidence="1">
    <location>
        <begin position="144"/>
        <end position="153"/>
    </location>
</feature>
<protein>
    <submittedName>
        <fullName evidence="3">Uncharacterized protein</fullName>
    </submittedName>
</protein>
<sequence>MSLTTPHHLSDNKYLKLAYVFADHELVVLVMASSRTFAMVAAAVFLVCAILAWTPEAARMGQRGEVVAAAGVDGGGGSGNVRYWEQKKQQQQQGFIGHRPRLASFTRRDGVALPNGPVAAGGGEDGGSKREVPSGPDPIHHPGSPSSAAPTTP</sequence>
<evidence type="ECO:0000313" key="3">
    <source>
        <dbReference type="EMBL" id="KAG2612026.1"/>
    </source>
</evidence>
<evidence type="ECO:0000256" key="2">
    <source>
        <dbReference type="SAM" id="Phobius"/>
    </source>
</evidence>
<evidence type="ECO:0000256" key="1">
    <source>
        <dbReference type="SAM" id="MobiDB-lite"/>
    </source>
</evidence>
<feature type="region of interest" description="Disordered" evidence="1">
    <location>
        <begin position="106"/>
        <end position="153"/>
    </location>
</feature>
<dbReference type="EMBL" id="CM029043">
    <property type="protein sequence ID" value="KAG2612026.1"/>
    <property type="molecule type" value="Genomic_DNA"/>
</dbReference>
<organism evidence="3 4">
    <name type="scientific">Panicum virgatum</name>
    <name type="common">Blackwell switchgrass</name>
    <dbReference type="NCBI Taxonomy" id="38727"/>
    <lineage>
        <taxon>Eukaryota</taxon>
        <taxon>Viridiplantae</taxon>
        <taxon>Streptophyta</taxon>
        <taxon>Embryophyta</taxon>
        <taxon>Tracheophyta</taxon>
        <taxon>Spermatophyta</taxon>
        <taxon>Magnoliopsida</taxon>
        <taxon>Liliopsida</taxon>
        <taxon>Poales</taxon>
        <taxon>Poaceae</taxon>
        <taxon>PACMAD clade</taxon>
        <taxon>Panicoideae</taxon>
        <taxon>Panicodae</taxon>
        <taxon>Paniceae</taxon>
        <taxon>Panicinae</taxon>
        <taxon>Panicum</taxon>
        <taxon>Panicum sect. Hiantes</taxon>
    </lineage>
</organism>
<proteinExistence type="predicted"/>